<dbReference type="Proteomes" id="UP001497497">
    <property type="component" value="Unassembled WGS sequence"/>
</dbReference>
<accession>A0AAV2HT61</accession>
<dbReference type="EMBL" id="CAXITT010000209">
    <property type="protein sequence ID" value="CAL1535734.1"/>
    <property type="molecule type" value="Genomic_DNA"/>
</dbReference>
<sequence>MVQPSVILCVGLSMLLLPGVMCEECPSCGDNAECTDGVCSCPDGLIGNPRVHCYTNWTKICTLTSDPLMLTFSAEKIHVTIVGATRLADLTVTRLIKSLSQKCKLVVWALTERIRGKLFIDGMKIKFTRVEDSGESAVTELLVKSSVEDGIVSWDFTIQETSNANFQSCCRFDEAIGSGSCSVDYGVGANNFYIFNFSCCNISVGIRPPIPGSNSTPAIWVDVPSPNVTYEDWEPGLEPICLSHDSYDIDSVVNETQLGDPWDAMSYLSLTNIGDLEYDGVPNNFTQLAQALRGCNKLATLAFYDDAVFALDTPPFINCISTSTTDQDGLVEFLLLVLDWFCVGDSISCAAAKGLVSTKCQGVANQNPRVQAFLGRSCSRNFDT</sequence>
<gene>
    <name evidence="2" type="ORF">GSLYS_00009694001</name>
</gene>
<reference evidence="2 3" key="1">
    <citation type="submission" date="2024-04" db="EMBL/GenBank/DDBJ databases">
        <authorList>
            <consortium name="Genoscope - CEA"/>
            <person name="William W."/>
        </authorList>
    </citation>
    <scope>NUCLEOTIDE SEQUENCE [LARGE SCALE GENOMIC DNA]</scope>
</reference>
<feature type="chain" id="PRO_5043618014" evidence="1">
    <location>
        <begin position="23"/>
        <end position="384"/>
    </location>
</feature>
<dbReference type="AlphaFoldDB" id="A0AAV2HT61"/>
<feature type="signal peptide" evidence="1">
    <location>
        <begin position="1"/>
        <end position="22"/>
    </location>
</feature>
<comment type="caution">
    <text evidence="2">The sequence shown here is derived from an EMBL/GenBank/DDBJ whole genome shotgun (WGS) entry which is preliminary data.</text>
</comment>
<organism evidence="2 3">
    <name type="scientific">Lymnaea stagnalis</name>
    <name type="common">Great pond snail</name>
    <name type="synonym">Helix stagnalis</name>
    <dbReference type="NCBI Taxonomy" id="6523"/>
    <lineage>
        <taxon>Eukaryota</taxon>
        <taxon>Metazoa</taxon>
        <taxon>Spiralia</taxon>
        <taxon>Lophotrochozoa</taxon>
        <taxon>Mollusca</taxon>
        <taxon>Gastropoda</taxon>
        <taxon>Heterobranchia</taxon>
        <taxon>Euthyneura</taxon>
        <taxon>Panpulmonata</taxon>
        <taxon>Hygrophila</taxon>
        <taxon>Lymnaeoidea</taxon>
        <taxon>Lymnaeidae</taxon>
        <taxon>Lymnaea</taxon>
    </lineage>
</organism>
<protein>
    <submittedName>
        <fullName evidence="2">Uncharacterized protein</fullName>
    </submittedName>
</protein>
<evidence type="ECO:0000313" key="3">
    <source>
        <dbReference type="Proteomes" id="UP001497497"/>
    </source>
</evidence>
<evidence type="ECO:0000313" key="2">
    <source>
        <dbReference type="EMBL" id="CAL1535734.1"/>
    </source>
</evidence>
<proteinExistence type="predicted"/>
<evidence type="ECO:0000256" key="1">
    <source>
        <dbReference type="SAM" id="SignalP"/>
    </source>
</evidence>
<keyword evidence="3" id="KW-1185">Reference proteome</keyword>
<name>A0AAV2HT61_LYMST</name>
<keyword evidence="1" id="KW-0732">Signal</keyword>